<dbReference type="AlphaFoldDB" id="A0A1E5UI18"/>
<gene>
    <name evidence="1" type="ORF">BHF72_1190</name>
</gene>
<protein>
    <submittedName>
        <fullName evidence="1">Uncharacterized protein</fullName>
    </submittedName>
</protein>
<dbReference type="Gene3D" id="2.60.40.2420">
    <property type="match status" value="1"/>
</dbReference>
<dbReference type="InterPro" id="IPR053722">
    <property type="entry name" value="Curli_assembly_CsgC/AgfC"/>
</dbReference>
<reference evidence="1 2" key="1">
    <citation type="submission" date="2016-09" db="EMBL/GenBank/DDBJ databases">
        <authorList>
            <person name="Capua I."/>
            <person name="De Benedictis P."/>
            <person name="Joannis T."/>
            <person name="Lombin L.H."/>
            <person name="Cattoli G."/>
        </authorList>
    </citation>
    <scope>NUCLEOTIDE SEQUENCE [LARGE SCALE GENOMIC DNA]</scope>
    <source>
        <strain evidence="1 2">NRS-1</strain>
    </source>
</reference>
<organism evidence="1 2">
    <name type="scientific">Cloacibacterium normanense</name>
    <dbReference type="NCBI Taxonomy" id="237258"/>
    <lineage>
        <taxon>Bacteria</taxon>
        <taxon>Pseudomonadati</taxon>
        <taxon>Bacteroidota</taxon>
        <taxon>Flavobacteriia</taxon>
        <taxon>Flavobacteriales</taxon>
        <taxon>Weeksellaceae</taxon>
    </lineage>
</organism>
<sequence>MILFQKISAQENIEAKINHEEINNFIKIENVAINNSELHKELEYLFIGIRKNKQGNISSNKQSGKFSIPPKSTKKLSETTINIDPSDELKCYLYLKDENSKALISKDSLMFNVKKKL</sequence>
<name>A0A1E5UI18_9FLAO</name>
<dbReference type="STRING" id="237258.SAMN04489756_10229"/>
<dbReference type="EMBL" id="MKGI01000005">
    <property type="protein sequence ID" value="OEL12435.1"/>
    <property type="molecule type" value="Genomic_DNA"/>
</dbReference>
<evidence type="ECO:0000313" key="1">
    <source>
        <dbReference type="EMBL" id="OEL12435.1"/>
    </source>
</evidence>
<dbReference type="RefSeq" id="WP_069796731.1">
    <property type="nucleotide sequence ID" value="NZ_FNJE01000002.1"/>
</dbReference>
<evidence type="ECO:0000313" key="2">
    <source>
        <dbReference type="Proteomes" id="UP000095601"/>
    </source>
</evidence>
<keyword evidence="2" id="KW-1185">Reference proteome</keyword>
<proteinExistence type="predicted"/>
<dbReference type="KEGG" id="cnr:EB819_06575"/>
<dbReference type="OrthoDB" id="1524955at2"/>
<comment type="caution">
    <text evidence="1">The sequence shown here is derived from an EMBL/GenBank/DDBJ whole genome shotgun (WGS) entry which is preliminary data.</text>
</comment>
<dbReference type="Proteomes" id="UP000095601">
    <property type="component" value="Unassembled WGS sequence"/>
</dbReference>
<accession>A0A1E5UI18</accession>